<dbReference type="SUPFAM" id="SSF51735">
    <property type="entry name" value="NAD(P)-binding Rossmann-fold domains"/>
    <property type="match status" value="1"/>
</dbReference>
<proteinExistence type="predicted"/>
<dbReference type="Proteomes" id="UP000030706">
    <property type="component" value="Unassembled WGS sequence"/>
</dbReference>
<dbReference type="InterPro" id="IPR050608">
    <property type="entry name" value="NmrA-type/Isoflavone_red_sf"/>
</dbReference>
<dbReference type="Gene3D" id="3.90.25.10">
    <property type="entry name" value="UDP-galactose 4-epimerase, domain 1"/>
    <property type="match status" value="1"/>
</dbReference>
<keyword evidence="1" id="KW-0521">NADP</keyword>
<dbReference type="AlphaFoldDB" id="A0A074XBN7"/>
<feature type="domain" description="NmrA-like" evidence="3">
    <location>
        <begin position="5"/>
        <end position="303"/>
    </location>
</feature>
<keyword evidence="2" id="KW-0560">Oxidoreductase</keyword>
<dbReference type="PANTHER" id="PTHR43349">
    <property type="entry name" value="PINORESINOL REDUCTASE-RELATED"/>
    <property type="match status" value="1"/>
</dbReference>
<dbReference type="OrthoDB" id="419598at2759"/>
<sequence length="312" mass="34636">MINMNIAILGATGTTGRYIVDELLASEHAVYVTALVRASSADKPEVQDLKARGVAIQLIDLQGSIEDMTKALEGQEVLIAILPIAATIDQIPLATAAKKAGVKRFIPTMFAPVAPPKGLSTLRDTKEDVLNHIRRLQLPYTIIDVGWWYQLTLPKLPSGRIDKAASGLAERIPGDGNVLSAFTHNRDVGRYVVRATLDPRTLNKFVFIYSEMLTMNQVYDQLEKLSGETLPRNHISGDELLANLAQLKDVGIRDDNFLQKAVYEYQYSWGVRGDNNIHNAEYLGYMLGKNLYPDLKGTSMDEYIQELLDESS</sequence>
<evidence type="ECO:0000256" key="1">
    <source>
        <dbReference type="ARBA" id="ARBA00022857"/>
    </source>
</evidence>
<dbReference type="InterPro" id="IPR036291">
    <property type="entry name" value="NAD(P)-bd_dom_sf"/>
</dbReference>
<gene>
    <name evidence="4" type="ORF">M438DRAFT_302811</name>
</gene>
<dbReference type="CDD" id="cd05259">
    <property type="entry name" value="PCBER_SDR_a"/>
    <property type="match status" value="1"/>
</dbReference>
<dbReference type="HOGENOM" id="CLU_044876_6_0_1"/>
<dbReference type="InterPro" id="IPR008030">
    <property type="entry name" value="NmrA-like"/>
</dbReference>
<reference evidence="4 5" key="1">
    <citation type="journal article" date="2014" name="BMC Genomics">
        <title>Genome sequencing of four Aureobasidium pullulans varieties: biotechnological potential, stress tolerance, and description of new species.</title>
        <authorList>
            <person name="Gostin Ar C."/>
            <person name="Ohm R.A."/>
            <person name="Kogej T."/>
            <person name="Sonjak S."/>
            <person name="Turk M."/>
            <person name="Zajc J."/>
            <person name="Zalar P."/>
            <person name="Grube M."/>
            <person name="Sun H."/>
            <person name="Han J."/>
            <person name="Sharma A."/>
            <person name="Chiniquy J."/>
            <person name="Ngan C.Y."/>
            <person name="Lipzen A."/>
            <person name="Barry K."/>
            <person name="Grigoriev I.V."/>
            <person name="Gunde-Cimerman N."/>
        </authorList>
    </citation>
    <scope>NUCLEOTIDE SEQUENCE [LARGE SCALE GENOMIC DNA]</scope>
    <source>
        <strain evidence="4 5">EXF-150</strain>
    </source>
</reference>
<dbReference type="PANTHER" id="PTHR43349:SF93">
    <property type="entry name" value="ISOFLAVONE REDUCTASE HOMOLOG P3-RELATED"/>
    <property type="match status" value="1"/>
</dbReference>
<evidence type="ECO:0000313" key="4">
    <source>
        <dbReference type="EMBL" id="KEQ81104.1"/>
    </source>
</evidence>
<dbReference type="InterPro" id="IPR045312">
    <property type="entry name" value="PCBER-like"/>
</dbReference>
<dbReference type="Gene3D" id="3.40.50.720">
    <property type="entry name" value="NAD(P)-binding Rossmann-like Domain"/>
    <property type="match status" value="1"/>
</dbReference>
<protein>
    <submittedName>
        <fullName evidence="4">Isoflavone reductase</fullName>
    </submittedName>
</protein>
<dbReference type="GO" id="GO:0016491">
    <property type="term" value="F:oxidoreductase activity"/>
    <property type="evidence" value="ECO:0007669"/>
    <property type="project" value="UniProtKB-KW"/>
</dbReference>
<dbReference type="RefSeq" id="XP_029757291.1">
    <property type="nucleotide sequence ID" value="XM_029902142.1"/>
</dbReference>
<dbReference type="GeneID" id="40744448"/>
<evidence type="ECO:0000256" key="2">
    <source>
        <dbReference type="ARBA" id="ARBA00023002"/>
    </source>
</evidence>
<name>A0A074XBN7_AURPU</name>
<dbReference type="STRING" id="1043002.A0A074XBN7"/>
<evidence type="ECO:0000259" key="3">
    <source>
        <dbReference type="Pfam" id="PF05368"/>
    </source>
</evidence>
<evidence type="ECO:0000313" key="5">
    <source>
        <dbReference type="Proteomes" id="UP000030706"/>
    </source>
</evidence>
<accession>A0A074XBN7</accession>
<dbReference type="Pfam" id="PF05368">
    <property type="entry name" value="NmrA"/>
    <property type="match status" value="1"/>
</dbReference>
<keyword evidence="5" id="KW-1185">Reference proteome</keyword>
<dbReference type="EMBL" id="KL584993">
    <property type="protein sequence ID" value="KEQ81104.1"/>
    <property type="molecule type" value="Genomic_DNA"/>
</dbReference>
<organism evidence="4 5">
    <name type="scientific">Aureobasidium pullulans EXF-150</name>
    <dbReference type="NCBI Taxonomy" id="1043002"/>
    <lineage>
        <taxon>Eukaryota</taxon>
        <taxon>Fungi</taxon>
        <taxon>Dikarya</taxon>
        <taxon>Ascomycota</taxon>
        <taxon>Pezizomycotina</taxon>
        <taxon>Dothideomycetes</taxon>
        <taxon>Dothideomycetidae</taxon>
        <taxon>Dothideales</taxon>
        <taxon>Saccotheciaceae</taxon>
        <taxon>Aureobasidium</taxon>
    </lineage>
</organism>